<reference evidence="13 14" key="1">
    <citation type="journal article" date="2015" name="Genome Announc.">
        <title>Expanding the biotechnology potential of lactobacilli through comparative genomics of 213 strains and associated genera.</title>
        <authorList>
            <person name="Sun Z."/>
            <person name="Harris H.M."/>
            <person name="McCann A."/>
            <person name="Guo C."/>
            <person name="Argimon S."/>
            <person name="Zhang W."/>
            <person name="Yang X."/>
            <person name="Jeffery I.B."/>
            <person name="Cooney J.C."/>
            <person name="Kagawa T.F."/>
            <person name="Liu W."/>
            <person name="Song Y."/>
            <person name="Salvetti E."/>
            <person name="Wrobel A."/>
            <person name="Rasinkangas P."/>
            <person name="Parkhill J."/>
            <person name="Rea M.C."/>
            <person name="O'Sullivan O."/>
            <person name="Ritari J."/>
            <person name="Douillard F.P."/>
            <person name="Paul Ross R."/>
            <person name="Yang R."/>
            <person name="Briner A.E."/>
            <person name="Felis G.E."/>
            <person name="de Vos W.M."/>
            <person name="Barrangou R."/>
            <person name="Klaenhammer T.R."/>
            <person name="Caufield P.W."/>
            <person name="Cui Y."/>
            <person name="Zhang H."/>
            <person name="O'Toole P.W."/>
        </authorList>
    </citation>
    <scope>NUCLEOTIDE SEQUENCE [LARGE SCALE GENOMIC DNA]</scope>
    <source>
        <strain evidence="13 14">DSM 19909</strain>
    </source>
</reference>
<dbReference type="PANTHER" id="PTHR43599">
    <property type="entry name" value="MULTIFUNCTIONAL PROTEIN ADE2"/>
    <property type="match status" value="1"/>
</dbReference>
<dbReference type="InterPro" id="IPR018236">
    <property type="entry name" value="SAICAR_synthetase_CS"/>
</dbReference>
<comment type="pathway">
    <text evidence="1 11">Purine metabolism; IMP biosynthesis via de novo pathway; 5-amino-1-(5-phospho-D-ribosyl)imidazole-4-carboxamide from 5-amino-1-(5-phospho-D-ribosyl)imidazole-4-carboxylate: step 1/2.</text>
</comment>
<dbReference type="HAMAP" id="MF_00137">
    <property type="entry name" value="SAICAR_synth"/>
    <property type="match status" value="1"/>
</dbReference>
<dbReference type="Gene3D" id="3.30.200.20">
    <property type="entry name" value="Phosphorylase Kinase, domain 1"/>
    <property type="match status" value="1"/>
</dbReference>
<keyword evidence="14" id="KW-1185">Reference proteome</keyword>
<evidence type="ECO:0000256" key="9">
    <source>
        <dbReference type="ARBA" id="ARBA00030409"/>
    </source>
</evidence>
<evidence type="ECO:0000256" key="7">
    <source>
        <dbReference type="ARBA" id="ARBA00022755"/>
    </source>
</evidence>
<keyword evidence="8 11" id="KW-0067">ATP-binding</keyword>
<evidence type="ECO:0000313" key="14">
    <source>
        <dbReference type="Proteomes" id="UP000051160"/>
    </source>
</evidence>
<dbReference type="PROSITE" id="PS01057">
    <property type="entry name" value="SAICAR_SYNTHETASE_1"/>
    <property type="match status" value="1"/>
</dbReference>
<dbReference type="GO" id="GO:0004639">
    <property type="term" value="F:phosphoribosylaminoimidazolesuccinocarboxamide synthase activity"/>
    <property type="evidence" value="ECO:0007669"/>
    <property type="project" value="UniProtKB-UniRule"/>
</dbReference>
<accession>A0A0R1LPC9</accession>
<dbReference type="EMBL" id="AZEE01000028">
    <property type="protein sequence ID" value="KRK97717.1"/>
    <property type="molecule type" value="Genomic_DNA"/>
</dbReference>
<protein>
    <recommendedName>
        <fullName evidence="4 11">Phosphoribosylaminoimidazole-succinocarboxamide synthase</fullName>
        <ecNumber evidence="3 11">6.3.2.6</ecNumber>
    </recommendedName>
    <alternativeName>
        <fullName evidence="9 11">SAICAR synthetase</fullName>
    </alternativeName>
</protein>
<dbReference type="OrthoDB" id="9801549at2"/>
<evidence type="ECO:0000256" key="3">
    <source>
        <dbReference type="ARBA" id="ARBA00012217"/>
    </source>
</evidence>
<dbReference type="NCBIfam" id="TIGR00081">
    <property type="entry name" value="purC"/>
    <property type="match status" value="1"/>
</dbReference>
<dbReference type="EC" id="6.3.2.6" evidence="3 11"/>
<dbReference type="Pfam" id="PF01259">
    <property type="entry name" value="SAICAR_synt"/>
    <property type="match status" value="1"/>
</dbReference>
<keyword evidence="5 11" id="KW-0436">Ligase</keyword>
<gene>
    <name evidence="11" type="primary">purC</name>
    <name evidence="13" type="ORF">FD04_GL000686</name>
</gene>
<sequence length="238" mass="26963">MNVATLISEGKAKQLLTTENPEEIQVHYLNQATALNGKRKEHIDDKGVVNNQIDSLIYTYLGQQGITTHFIKQLSPSDQLVKKMTMIPLEVVIRNYASGSFQRKFNTDYLMAFEQPVQEFYYKSDELDDPFINDSQIHALAIATPEQLAQIRDQAFKVNEALTRLFAAADITLVDFKLEFGFDAQQNLILGDEISPDSCRLVDATTHDSLDKDVFRKHTGDVMDGYRTVLSRLQATVK</sequence>
<dbReference type="GO" id="GO:0009236">
    <property type="term" value="P:cobalamin biosynthetic process"/>
    <property type="evidence" value="ECO:0007669"/>
    <property type="project" value="InterPro"/>
</dbReference>
<evidence type="ECO:0000256" key="2">
    <source>
        <dbReference type="ARBA" id="ARBA00010190"/>
    </source>
</evidence>
<evidence type="ECO:0000256" key="8">
    <source>
        <dbReference type="ARBA" id="ARBA00022840"/>
    </source>
</evidence>
<dbReference type="FunFam" id="3.30.470.20:FF:000006">
    <property type="entry name" value="Phosphoribosylaminoimidazole-succinocarboxamide synthase"/>
    <property type="match status" value="1"/>
</dbReference>
<dbReference type="STRING" id="1423776.FD04_GL000686"/>
<feature type="domain" description="SAICAR synthetase/ADE2 N-terminal" evidence="12">
    <location>
        <begin position="7"/>
        <end position="232"/>
    </location>
</feature>
<proteinExistence type="inferred from homology"/>
<comment type="similarity">
    <text evidence="2 11">Belongs to the SAICAR synthetase family.</text>
</comment>
<dbReference type="InterPro" id="IPR033934">
    <property type="entry name" value="SAICAR_synt_PurC"/>
</dbReference>
<dbReference type="PANTHER" id="PTHR43599:SF3">
    <property type="entry name" value="SI:DKEY-6E2.2"/>
    <property type="match status" value="1"/>
</dbReference>
<comment type="catalytic activity">
    <reaction evidence="10 11">
        <text>5-amino-1-(5-phospho-D-ribosyl)imidazole-4-carboxylate + L-aspartate + ATP = (2S)-2-[5-amino-1-(5-phospho-beta-D-ribosyl)imidazole-4-carboxamido]succinate + ADP + phosphate + 2 H(+)</text>
        <dbReference type="Rhea" id="RHEA:22628"/>
        <dbReference type="ChEBI" id="CHEBI:15378"/>
        <dbReference type="ChEBI" id="CHEBI:29991"/>
        <dbReference type="ChEBI" id="CHEBI:30616"/>
        <dbReference type="ChEBI" id="CHEBI:43474"/>
        <dbReference type="ChEBI" id="CHEBI:58443"/>
        <dbReference type="ChEBI" id="CHEBI:77657"/>
        <dbReference type="ChEBI" id="CHEBI:456216"/>
        <dbReference type="EC" id="6.3.2.6"/>
    </reaction>
</comment>
<comment type="caution">
    <text evidence="13">The sequence shown here is derived from an EMBL/GenBank/DDBJ whole genome shotgun (WGS) entry which is preliminary data.</text>
</comment>
<evidence type="ECO:0000256" key="10">
    <source>
        <dbReference type="ARBA" id="ARBA00048475"/>
    </source>
</evidence>
<evidence type="ECO:0000259" key="12">
    <source>
        <dbReference type="Pfam" id="PF01259"/>
    </source>
</evidence>
<keyword evidence="7 11" id="KW-0658">Purine biosynthesis</keyword>
<dbReference type="Gene3D" id="3.30.470.20">
    <property type="entry name" value="ATP-grasp fold, B domain"/>
    <property type="match status" value="1"/>
</dbReference>
<dbReference type="InterPro" id="IPR001636">
    <property type="entry name" value="SAICAR_synth"/>
</dbReference>
<evidence type="ECO:0000256" key="6">
    <source>
        <dbReference type="ARBA" id="ARBA00022741"/>
    </source>
</evidence>
<dbReference type="Proteomes" id="UP000051160">
    <property type="component" value="Unassembled WGS sequence"/>
</dbReference>
<dbReference type="CDD" id="cd01415">
    <property type="entry name" value="SAICAR_synt_PurC"/>
    <property type="match status" value="1"/>
</dbReference>
<keyword evidence="6 11" id="KW-0547">Nucleotide-binding</keyword>
<evidence type="ECO:0000256" key="4">
    <source>
        <dbReference type="ARBA" id="ARBA00016460"/>
    </source>
</evidence>
<organism evidence="13 14">
    <name type="scientific">Secundilactobacillus odoratitofui DSM 19909 = JCM 15043</name>
    <dbReference type="NCBI Taxonomy" id="1423776"/>
    <lineage>
        <taxon>Bacteria</taxon>
        <taxon>Bacillati</taxon>
        <taxon>Bacillota</taxon>
        <taxon>Bacilli</taxon>
        <taxon>Lactobacillales</taxon>
        <taxon>Lactobacillaceae</taxon>
        <taxon>Secundilactobacillus</taxon>
    </lineage>
</organism>
<dbReference type="InterPro" id="IPR050089">
    <property type="entry name" value="SAICAR_synthetase"/>
</dbReference>
<dbReference type="SUPFAM" id="SSF56104">
    <property type="entry name" value="SAICAR synthase-like"/>
    <property type="match status" value="1"/>
</dbReference>
<dbReference type="InterPro" id="IPR028923">
    <property type="entry name" value="SAICAR_synt/ADE2_N"/>
</dbReference>
<evidence type="ECO:0000256" key="5">
    <source>
        <dbReference type="ARBA" id="ARBA00022598"/>
    </source>
</evidence>
<evidence type="ECO:0000313" key="13">
    <source>
        <dbReference type="EMBL" id="KRK97717.1"/>
    </source>
</evidence>
<dbReference type="GO" id="GO:0006189">
    <property type="term" value="P:'de novo' IMP biosynthetic process"/>
    <property type="evidence" value="ECO:0007669"/>
    <property type="project" value="UniProtKB-UniRule"/>
</dbReference>
<dbReference type="AlphaFoldDB" id="A0A0R1LPC9"/>
<evidence type="ECO:0000256" key="11">
    <source>
        <dbReference type="HAMAP-Rule" id="MF_00137"/>
    </source>
</evidence>
<evidence type="ECO:0000256" key="1">
    <source>
        <dbReference type="ARBA" id="ARBA00004672"/>
    </source>
</evidence>
<dbReference type="PATRIC" id="fig|1423776.4.peg.689"/>
<dbReference type="GO" id="GO:0005524">
    <property type="term" value="F:ATP binding"/>
    <property type="evidence" value="ECO:0007669"/>
    <property type="project" value="UniProtKB-KW"/>
</dbReference>
<dbReference type="RefSeq" id="WP_056947524.1">
    <property type="nucleotide sequence ID" value="NZ_AZEE01000028.1"/>
</dbReference>
<dbReference type="PROSITE" id="PS01058">
    <property type="entry name" value="SAICAR_SYNTHETASE_2"/>
    <property type="match status" value="1"/>
</dbReference>
<dbReference type="UniPathway" id="UPA00074">
    <property type="reaction ID" value="UER00131"/>
</dbReference>
<name>A0A0R1LPC9_9LACO</name>